<dbReference type="OrthoDB" id="1652165at2"/>
<evidence type="ECO:0000256" key="1">
    <source>
        <dbReference type="ARBA" id="ARBA00022729"/>
    </source>
</evidence>
<dbReference type="Proteomes" id="UP000321578">
    <property type="component" value="Unassembled WGS sequence"/>
</dbReference>
<keyword evidence="4" id="KW-1185">Reference proteome</keyword>
<reference evidence="3 4" key="1">
    <citation type="submission" date="2019-08" db="EMBL/GenBank/DDBJ databases">
        <title>Genomes of Subsaximicrobium wynnwilliamsii strains.</title>
        <authorList>
            <person name="Bowman J.P."/>
        </authorList>
    </citation>
    <scope>NUCLEOTIDE SEQUENCE [LARGE SCALE GENOMIC DNA]</scope>
    <source>
        <strain evidence="3 4">2-80-2</strain>
    </source>
</reference>
<comment type="caution">
    <text evidence="3">The sequence shown here is derived from an EMBL/GenBank/DDBJ whole genome shotgun (WGS) entry which is preliminary data.</text>
</comment>
<dbReference type="AlphaFoldDB" id="A0A5C6ZJZ4"/>
<protein>
    <submittedName>
        <fullName evidence="3">T9SS type A sorting domain-containing protein</fullName>
    </submittedName>
</protein>
<dbReference type="EMBL" id="VORO01000006">
    <property type="protein sequence ID" value="TXD89651.1"/>
    <property type="molecule type" value="Genomic_DNA"/>
</dbReference>
<organism evidence="3 4">
    <name type="scientific">Subsaximicrobium wynnwilliamsii</name>
    <dbReference type="NCBI Taxonomy" id="291179"/>
    <lineage>
        <taxon>Bacteria</taxon>
        <taxon>Pseudomonadati</taxon>
        <taxon>Bacteroidota</taxon>
        <taxon>Flavobacteriia</taxon>
        <taxon>Flavobacteriales</taxon>
        <taxon>Flavobacteriaceae</taxon>
        <taxon>Subsaximicrobium</taxon>
    </lineage>
</organism>
<evidence type="ECO:0000313" key="4">
    <source>
        <dbReference type="Proteomes" id="UP000321578"/>
    </source>
</evidence>
<proteinExistence type="predicted"/>
<dbReference type="RefSeq" id="WP_147086009.1">
    <property type="nucleotide sequence ID" value="NZ_VORM01000019.1"/>
</dbReference>
<dbReference type="InterPro" id="IPR026444">
    <property type="entry name" value="Secre_tail"/>
</dbReference>
<dbReference type="NCBIfam" id="TIGR04183">
    <property type="entry name" value="Por_Secre_tail"/>
    <property type="match status" value="1"/>
</dbReference>
<feature type="signal peptide" evidence="2">
    <location>
        <begin position="1"/>
        <end position="31"/>
    </location>
</feature>
<evidence type="ECO:0000313" key="3">
    <source>
        <dbReference type="EMBL" id="TXD89651.1"/>
    </source>
</evidence>
<sequence length="1124" mass="121414">MNVKITPRFLKLNPLYFSFFAVFLLASASLAAQTVTDIFPTRVTTKSVITITGSGFTTTTKDNIRLTGIDITKQTLVTPEVMTFEISEDNGADITESLTFNGGAVTFATGADNNINYIAPKPESLTNSKSYFVEEIYTNWDFDGDGTHFWRSDDYNSSIKNTWPNDKHELLGFKMHDGPIFSTGVDDEELTANLEDADKNGPDGYVLSRFKAYSTNGVEGKTNGGHYILTGDLIDGKVGSDEDDTDNDLATLTEIAGLTIFDVIIDGINGLELGTGISNFNRDNSVKFYSGNGKQGTFNDIEPDLLITQIAQAGGTDIYFYADEFGNVVGTPIKLSIAESNSTKIAEWRLDLFRFPGSQPIVSTKPNKRGFTSNDNEDRPIRMIAFKLEDFDINDDPSSTGYIEDIININLLAGGTADMAFLAYNAGTFDIKSPVANPLLSRFVCKIDGSSDVLFEVNAGVDNGSGGIATPATGADPNEILSYEWLKYNLPEPANTNASFLVEDVIDEDLATYKVKISNDGGTIILPVTLSQGGTPYTWNGSGWSSSYGTVAVEERGLVFASDYNDDLLALDANIDLEACDCQVASGVSVTIPPEKTLKLYGSLTVGAAIAEDVAAGISALPAGTFTLEDSASLIQTKTVTSNQNTDAIIVKRIADDLAANDYVYWSSPVVGGTLGSIPGNATYLWNPTLVNTNSTVGNWVSASGIMTQGKGYIKRVGSSSVPNDRAIFTGIPTNGPISIPIKLTSETGSSAMTEGDKHWNLIGNPYPSAISAEKFLLANVGIVQENTNPNNAAIEGGVYLWSHKSSAASANNNPFYENFGYNYNAADYEVTNGLTSTDDNFNGNIASGQGFFVKALDDDDVIFNNAMRHKGAEGSEEAYENTDFYRTTNEEVASVSADTEKQLLWLALTNEANVATVAVIGYAEGATYGKDILYDAPHMGNNDFCLYTKLADQRIVIQGRPLPFDTEDTVALGIAVPQNGIYKIAIDNLKGNVFVDQAQAIYLEDTYLNLVHDLRAAPYGFTAVTGAVNDRFVLRYTPSETLAVNENIASETFAFIKNSELQVRSSQAISGIQIYDLNGKQIATYEPNTNNRAFNANFQFARGVYLAVITLDNDLVVKTKLMN</sequence>
<keyword evidence="1 2" id="KW-0732">Signal</keyword>
<evidence type="ECO:0000256" key="2">
    <source>
        <dbReference type="SAM" id="SignalP"/>
    </source>
</evidence>
<gene>
    <name evidence="3" type="ORF">ESY86_07660</name>
</gene>
<feature type="chain" id="PRO_5023130516" evidence="2">
    <location>
        <begin position="32"/>
        <end position="1124"/>
    </location>
</feature>
<accession>A0A5C6ZJZ4</accession>
<name>A0A5C6ZJZ4_9FLAO</name>